<dbReference type="GO" id="GO:0032196">
    <property type="term" value="P:transposition"/>
    <property type="evidence" value="ECO:0007669"/>
    <property type="project" value="UniProtKB-KW"/>
</dbReference>
<keyword evidence="5" id="KW-0238">DNA-binding</keyword>
<keyword evidence="6" id="KW-0233">DNA recombination</keyword>
<dbReference type="InterPro" id="IPR001959">
    <property type="entry name" value="Transposase"/>
</dbReference>
<dbReference type="GO" id="GO:0003677">
    <property type="term" value="F:DNA binding"/>
    <property type="evidence" value="ECO:0007669"/>
    <property type="project" value="UniProtKB-KW"/>
</dbReference>
<dbReference type="EMBL" id="JADEXN010000103">
    <property type="protein sequence ID" value="MBE9040634.1"/>
    <property type="molecule type" value="Genomic_DNA"/>
</dbReference>
<evidence type="ECO:0000256" key="2">
    <source>
        <dbReference type="ARBA" id="ARBA00022578"/>
    </source>
</evidence>
<sequence length="399" mass="45418">MVTRRITYRLNPNATQVKKLYQFRRLHAYLYNACIEHRRTSYQRHGKSVTYYDQQNLLPEFKECWPEYKELGSHALQATVKRVDFAYQRFFKGLGGYPKFKSIRRYSGWTYPCKSGWKALTDGKHGALRITNLDNIRMRGQARTWGTPKTCTLFLRAGKWYASITVECVPQRQTGTGAVGIDFGVLSALSLSDGTQLDAPRFHRNSGVPKLQKQLRRKTKFSRAWKRTQARVRNAHRQIAQQRQDWSHQVAAQIVSSHSLVATEKLNIKGMTKSGKSHGKRGLNRSMLDVGISNLTGLIKYKLSETEGVFVEVPTRKVKPSGTCPNCGHQRKKSLSERTHHCEKCGYTQDRDVAAAQVMLNWALGTSILKRGEDSSTSTCCGGWKQLSLSKRQKLTSNL</sequence>
<comment type="caution">
    <text evidence="10">The sequence shown here is derived from an EMBL/GenBank/DDBJ whole genome shotgun (WGS) entry which is preliminary data.</text>
</comment>
<dbReference type="RefSeq" id="WP_264320879.1">
    <property type="nucleotide sequence ID" value="NZ_JADEXN010000103.1"/>
</dbReference>
<evidence type="ECO:0000256" key="3">
    <source>
        <dbReference type="ARBA" id="ARBA00022723"/>
    </source>
</evidence>
<name>A0A928VW56_9CYAN</name>
<dbReference type="GO" id="GO:0006310">
    <property type="term" value="P:DNA recombination"/>
    <property type="evidence" value="ECO:0007669"/>
    <property type="project" value="UniProtKB-KW"/>
</dbReference>
<accession>A0A928VW56</accession>
<reference evidence="10" key="1">
    <citation type="submission" date="2020-10" db="EMBL/GenBank/DDBJ databases">
        <authorList>
            <person name="Castelo-Branco R."/>
            <person name="Eusebio N."/>
            <person name="Adriana R."/>
            <person name="Vieira A."/>
            <person name="Brugerolle De Fraissinette N."/>
            <person name="Rezende De Castro R."/>
            <person name="Schneider M.P."/>
            <person name="Vasconcelos V."/>
            <person name="Leao P.N."/>
        </authorList>
    </citation>
    <scope>NUCLEOTIDE SEQUENCE</scope>
    <source>
        <strain evidence="10">LEGE 11467</strain>
    </source>
</reference>
<evidence type="ECO:0000256" key="1">
    <source>
        <dbReference type="ARBA" id="ARBA00008761"/>
    </source>
</evidence>
<evidence type="ECO:0000259" key="8">
    <source>
        <dbReference type="Pfam" id="PF07282"/>
    </source>
</evidence>
<proteinExistence type="inferred from homology"/>
<dbReference type="Pfam" id="PF07282">
    <property type="entry name" value="Cas12f1-like_TNB"/>
    <property type="match status" value="1"/>
</dbReference>
<dbReference type="NCBIfam" id="NF040570">
    <property type="entry name" value="guided_TnpB"/>
    <property type="match status" value="1"/>
</dbReference>
<feature type="domain" description="Cas12f1-like TNB" evidence="8">
    <location>
        <begin position="295"/>
        <end position="357"/>
    </location>
</feature>
<evidence type="ECO:0000259" key="7">
    <source>
        <dbReference type="Pfam" id="PF01385"/>
    </source>
</evidence>
<keyword evidence="11" id="KW-1185">Reference proteome</keyword>
<dbReference type="Pfam" id="PF01385">
    <property type="entry name" value="OrfB_IS605"/>
    <property type="match status" value="1"/>
</dbReference>
<dbReference type="InterPro" id="IPR010095">
    <property type="entry name" value="Cas12f1-like_TNB"/>
</dbReference>
<evidence type="ECO:0000256" key="6">
    <source>
        <dbReference type="ARBA" id="ARBA00023172"/>
    </source>
</evidence>
<protein>
    <submittedName>
        <fullName evidence="10">Transposase</fullName>
    </submittedName>
</protein>
<dbReference type="Pfam" id="PF12323">
    <property type="entry name" value="HTH_OrfB_IS605"/>
    <property type="match status" value="1"/>
</dbReference>
<dbReference type="Proteomes" id="UP000621799">
    <property type="component" value="Unassembled WGS sequence"/>
</dbReference>
<dbReference type="GO" id="GO:0046872">
    <property type="term" value="F:metal ion binding"/>
    <property type="evidence" value="ECO:0007669"/>
    <property type="project" value="UniProtKB-KW"/>
</dbReference>
<feature type="domain" description="Probable transposase IS891/IS1136/IS1341" evidence="7">
    <location>
        <begin position="166"/>
        <end position="274"/>
    </location>
</feature>
<evidence type="ECO:0000256" key="5">
    <source>
        <dbReference type="ARBA" id="ARBA00023125"/>
    </source>
</evidence>
<dbReference type="AlphaFoldDB" id="A0A928VW56"/>
<evidence type="ECO:0000256" key="4">
    <source>
        <dbReference type="ARBA" id="ARBA00022833"/>
    </source>
</evidence>
<feature type="domain" description="Transposase putative helix-turn-helix" evidence="9">
    <location>
        <begin position="1"/>
        <end position="47"/>
    </location>
</feature>
<evidence type="ECO:0000313" key="10">
    <source>
        <dbReference type="EMBL" id="MBE9040634.1"/>
    </source>
</evidence>
<keyword evidence="2" id="KW-0815">Transposition</keyword>
<keyword evidence="3" id="KW-0479">Metal-binding</keyword>
<gene>
    <name evidence="10" type="ORF">IQ235_07550</name>
</gene>
<evidence type="ECO:0000313" key="11">
    <source>
        <dbReference type="Proteomes" id="UP000621799"/>
    </source>
</evidence>
<organism evidence="10 11">
    <name type="scientific">Zarconia navalis LEGE 11467</name>
    <dbReference type="NCBI Taxonomy" id="1828826"/>
    <lineage>
        <taxon>Bacteria</taxon>
        <taxon>Bacillati</taxon>
        <taxon>Cyanobacteriota</taxon>
        <taxon>Cyanophyceae</taxon>
        <taxon>Oscillatoriophycideae</taxon>
        <taxon>Oscillatoriales</taxon>
        <taxon>Oscillatoriales incertae sedis</taxon>
        <taxon>Zarconia</taxon>
        <taxon>Zarconia navalis</taxon>
    </lineage>
</organism>
<keyword evidence="4" id="KW-0862">Zinc</keyword>
<comment type="similarity">
    <text evidence="1">In the C-terminal section; belongs to the transposase 35 family.</text>
</comment>
<evidence type="ECO:0000259" key="9">
    <source>
        <dbReference type="Pfam" id="PF12323"/>
    </source>
</evidence>
<dbReference type="InterPro" id="IPR021027">
    <property type="entry name" value="Transposase_put_HTH"/>
</dbReference>